<keyword evidence="3" id="KW-0418">Kinase</keyword>
<keyword evidence="2" id="KW-0479">Metal-binding</keyword>
<evidence type="ECO:0000256" key="2">
    <source>
        <dbReference type="ARBA" id="ARBA00022723"/>
    </source>
</evidence>
<evidence type="ECO:0000256" key="1">
    <source>
        <dbReference type="ARBA" id="ARBA00022679"/>
    </source>
</evidence>
<keyword evidence="1" id="KW-0808">Transferase</keyword>
<evidence type="ECO:0000313" key="8">
    <source>
        <dbReference type="WBParaSite" id="Hba_05548"/>
    </source>
</evidence>
<accession>A0A1I7WKH9</accession>
<dbReference type="GO" id="GO:0006096">
    <property type="term" value="P:glycolytic process"/>
    <property type="evidence" value="ECO:0007669"/>
    <property type="project" value="UniProtKB-KW"/>
</dbReference>
<keyword evidence="6" id="KW-1133">Transmembrane helix</keyword>
<evidence type="ECO:0000313" key="7">
    <source>
        <dbReference type="Proteomes" id="UP000095283"/>
    </source>
</evidence>
<keyword evidence="4" id="KW-0460">Magnesium</keyword>
<dbReference type="InterPro" id="IPR029056">
    <property type="entry name" value="Ribokinase-like"/>
</dbReference>
<reference evidence="8" key="1">
    <citation type="submission" date="2016-11" db="UniProtKB">
        <authorList>
            <consortium name="WormBaseParasite"/>
        </authorList>
    </citation>
    <scope>IDENTIFICATION</scope>
</reference>
<dbReference type="Proteomes" id="UP000095283">
    <property type="component" value="Unplaced"/>
</dbReference>
<name>A0A1I7WKH9_HETBA</name>
<dbReference type="PROSITE" id="PS51255">
    <property type="entry name" value="ADPK"/>
    <property type="match status" value="1"/>
</dbReference>
<dbReference type="Pfam" id="PF04587">
    <property type="entry name" value="ADP_PFK_GK"/>
    <property type="match status" value="1"/>
</dbReference>
<keyword evidence="6" id="KW-0812">Transmembrane</keyword>
<dbReference type="Gene3D" id="3.40.1190.20">
    <property type="match status" value="1"/>
</dbReference>
<proteinExistence type="predicted"/>
<keyword evidence="7" id="KW-1185">Reference proteome</keyword>
<dbReference type="GO" id="GO:0016301">
    <property type="term" value="F:kinase activity"/>
    <property type="evidence" value="ECO:0007669"/>
    <property type="project" value="UniProtKB-KW"/>
</dbReference>
<dbReference type="WBParaSite" id="Hba_05548">
    <property type="protein sequence ID" value="Hba_05548"/>
    <property type="gene ID" value="Hba_05548"/>
</dbReference>
<dbReference type="GO" id="GO:0016773">
    <property type="term" value="F:phosphotransferase activity, alcohol group as acceptor"/>
    <property type="evidence" value="ECO:0007669"/>
    <property type="project" value="InterPro"/>
</dbReference>
<dbReference type="AlphaFoldDB" id="A0A1I7WKH9"/>
<keyword evidence="6" id="KW-0472">Membrane</keyword>
<evidence type="ECO:0000256" key="3">
    <source>
        <dbReference type="ARBA" id="ARBA00022777"/>
    </source>
</evidence>
<dbReference type="GO" id="GO:0046872">
    <property type="term" value="F:metal ion binding"/>
    <property type="evidence" value="ECO:0007669"/>
    <property type="project" value="UniProtKB-KW"/>
</dbReference>
<evidence type="ECO:0000256" key="4">
    <source>
        <dbReference type="ARBA" id="ARBA00022842"/>
    </source>
</evidence>
<sequence length="115" mass="13449">MFYQILVQLANSYAYHECSILGKHFIPLFIIFNFDGYFGIFSFFSPIASWMRDDVLFIYTPVLVCKFPSKTVGVDDALSTTGLLYSQFYRFDKVKCNIFGLIFIFRNCYSSLFML</sequence>
<organism evidence="7 8">
    <name type="scientific">Heterorhabditis bacteriophora</name>
    <name type="common">Entomopathogenic nematode worm</name>
    <dbReference type="NCBI Taxonomy" id="37862"/>
    <lineage>
        <taxon>Eukaryota</taxon>
        <taxon>Metazoa</taxon>
        <taxon>Ecdysozoa</taxon>
        <taxon>Nematoda</taxon>
        <taxon>Chromadorea</taxon>
        <taxon>Rhabditida</taxon>
        <taxon>Rhabditina</taxon>
        <taxon>Rhabditomorpha</taxon>
        <taxon>Strongyloidea</taxon>
        <taxon>Heterorhabditidae</taxon>
        <taxon>Heterorhabditis</taxon>
    </lineage>
</organism>
<keyword evidence="5" id="KW-0324">Glycolysis</keyword>
<evidence type="ECO:0000256" key="6">
    <source>
        <dbReference type="SAM" id="Phobius"/>
    </source>
</evidence>
<feature type="transmembrane region" description="Helical" evidence="6">
    <location>
        <begin position="25"/>
        <end position="44"/>
    </location>
</feature>
<dbReference type="SUPFAM" id="SSF53613">
    <property type="entry name" value="Ribokinase-like"/>
    <property type="match status" value="1"/>
</dbReference>
<protein>
    <submittedName>
        <fullName evidence="8">Uncharacterized protein</fullName>
    </submittedName>
</protein>
<evidence type="ECO:0000256" key="5">
    <source>
        <dbReference type="ARBA" id="ARBA00023152"/>
    </source>
</evidence>
<dbReference type="InterPro" id="IPR007666">
    <property type="entry name" value="ADP_PFK/GK"/>
</dbReference>